<name>A0ABV5G573_9MICC</name>
<evidence type="ECO:0000313" key="1">
    <source>
        <dbReference type="EMBL" id="MFB9074103.1"/>
    </source>
</evidence>
<gene>
    <name evidence="1" type="ORF">ACFFX0_24060</name>
</gene>
<accession>A0ABV5G573</accession>
<reference evidence="1 2" key="1">
    <citation type="submission" date="2024-09" db="EMBL/GenBank/DDBJ databases">
        <authorList>
            <person name="Sun Q."/>
            <person name="Mori K."/>
        </authorList>
    </citation>
    <scope>NUCLEOTIDE SEQUENCE [LARGE SCALE GENOMIC DNA]</scope>
    <source>
        <strain evidence="1 2">CCM 7609</strain>
    </source>
</reference>
<proteinExistence type="predicted"/>
<comment type="caution">
    <text evidence="1">The sequence shown here is derived from an EMBL/GenBank/DDBJ whole genome shotgun (WGS) entry which is preliminary data.</text>
</comment>
<dbReference type="Proteomes" id="UP001589575">
    <property type="component" value="Unassembled WGS sequence"/>
</dbReference>
<keyword evidence="2" id="KW-1185">Reference proteome</keyword>
<dbReference type="EMBL" id="JBHMFI010000002">
    <property type="protein sequence ID" value="MFB9074103.1"/>
    <property type="molecule type" value="Genomic_DNA"/>
</dbReference>
<protein>
    <submittedName>
        <fullName evidence="1">Uncharacterized protein</fullName>
    </submittedName>
</protein>
<evidence type="ECO:0000313" key="2">
    <source>
        <dbReference type="Proteomes" id="UP001589575"/>
    </source>
</evidence>
<organism evidence="1 2">
    <name type="scientific">Citricoccus parietis</name>
    <dbReference type="NCBI Taxonomy" id="592307"/>
    <lineage>
        <taxon>Bacteria</taxon>
        <taxon>Bacillati</taxon>
        <taxon>Actinomycetota</taxon>
        <taxon>Actinomycetes</taxon>
        <taxon>Micrococcales</taxon>
        <taxon>Micrococcaceae</taxon>
        <taxon>Citricoccus</taxon>
    </lineage>
</organism>
<sequence>MNVAVSSIRTRARNSASVVAMRWARSRRSAPGVGSASGSVSSWLRTWASTAAWRASYHSSTASVARRFWCSSMVRLGSV</sequence>